<comment type="caution">
    <text evidence="2">The sequence shown here is derived from an EMBL/GenBank/DDBJ whole genome shotgun (WGS) entry which is preliminary data.</text>
</comment>
<keyword evidence="1" id="KW-0812">Transmembrane</keyword>
<dbReference type="AlphaFoldDB" id="A0A5C6E0E9"/>
<keyword evidence="3" id="KW-1185">Reference proteome</keyword>
<feature type="transmembrane region" description="Helical" evidence="1">
    <location>
        <begin position="20"/>
        <end position="39"/>
    </location>
</feature>
<evidence type="ECO:0000256" key="1">
    <source>
        <dbReference type="SAM" id="Phobius"/>
    </source>
</evidence>
<organism evidence="2 3">
    <name type="scientific">Novipirellula artificiosorum</name>
    <dbReference type="NCBI Taxonomy" id="2528016"/>
    <lineage>
        <taxon>Bacteria</taxon>
        <taxon>Pseudomonadati</taxon>
        <taxon>Planctomycetota</taxon>
        <taxon>Planctomycetia</taxon>
        <taxon>Pirellulales</taxon>
        <taxon>Pirellulaceae</taxon>
        <taxon>Novipirellula</taxon>
    </lineage>
</organism>
<dbReference type="OrthoDB" id="27171at2"/>
<evidence type="ECO:0000313" key="3">
    <source>
        <dbReference type="Proteomes" id="UP000319143"/>
    </source>
</evidence>
<reference evidence="2 3" key="1">
    <citation type="submission" date="2019-02" db="EMBL/GenBank/DDBJ databases">
        <title>Deep-cultivation of Planctomycetes and their phenomic and genomic characterization uncovers novel biology.</title>
        <authorList>
            <person name="Wiegand S."/>
            <person name="Jogler M."/>
            <person name="Boedeker C."/>
            <person name="Pinto D."/>
            <person name="Vollmers J."/>
            <person name="Rivas-Marin E."/>
            <person name="Kohn T."/>
            <person name="Peeters S.H."/>
            <person name="Heuer A."/>
            <person name="Rast P."/>
            <person name="Oberbeckmann S."/>
            <person name="Bunk B."/>
            <person name="Jeske O."/>
            <person name="Meyerdierks A."/>
            <person name="Storesund J.E."/>
            <person name="Kallscheuer N."/>
            <person name="Luecker S."/>
            <person name="Lage O.M."/>
            <person name="Pohl T."/>
            <person name="Merkel B.J."/>
            <person name="Hornburger P."/>
            <person name="Mueller R.-W."/>
            <person name="Bruemmer F."/>
            <person name="Labrenz M."/>
            <person name="Spormann A.M."/>
            <person name="Op Den Camp H."/>
            <person name="Overmann J."/>
            <person name="Amann R."/>
            <person name="Jetten M.S.M."/>
            <person name="Mascher T."/>
            <person name="Medema M.H."/>
            <person name="Devos D.P."/>
            <person name="Kaster A.-K."/>
            <person name="Ovreas L."/>
            <person name="Rohde M."/>
            <person name="Galperin M.Y."/>
            <person name="Jogler C."/>
        </authorList>
    </citation>
    <scope>NUCLEOTIDE SEQUENCE [LARGE SCALE GENOMIC DNA]</scope>
    <source>
        <strain evidence="2 3">Poly41</strain>
    </source>
</reference>
<name>A0A5C6E0E9_9BACT</name>
<dbReference type="PANTHER" id="PTHR40115">
    <property type="entry name" value="INNER MEMBRANE PROTEIN WITH PEPSY TM HELIX"/>
    <property type="match status" value="1"/>
</dbReference>
<dbReference type="Pfam" id="PF16357">
    <property type="entry name" value="PepSY_TM_like_2"/>
    <property type="match status" value="1"/>
</dbReference>
<feature type="transmembrane region" description="Helical" evidence="1">
    <location>
        <begin position="198"/>
        <end position="217"/>
    </location>
</feature>
<proteinExistence type="predicted"/>
<dbReference type="InterPro" id="IPR032307">
    <property type="entry name" value="PepSY_TM-like_2"/>
</dbReference>
<protein>
    <recommendedName>
        <fullName evidence="4">PepSY-associated TM helix</fullName>
    </recommendedName>
</protein>
<keyword evidence="1" id="KW-1133">Transmembrane helix</keyword>
<gene>
    <name evidence="2" type="ORF">Poly41_06750</name>
</gene>
<accession>A0A5C6E0E9</accession>
<dbReference type="EMBL" id="SJPV01000001">
    <property type="protein sequence ID" value="TWU42378.1"/>
    <property type="molecule type" value="Genomic_DNA"/>
</dbReference>
<feature type="transmembrane region" description="Helical" evidence="1">
    <location>
        <begin position="224"/>
        <end position="243"/>
    </location>
</feature>
<dbReference type="Proteomes" id="UP000319143">
    <property type="component" value="Unassembled WGS sequence"/>
</dbReference>
<evidence type="ECO:0000313" key="2">
    <source>
        <dbReference type="EMBL" id="TWU42378.1"/>
    </source>
</evidence>
<sequence length="246" mass="27068">MKKILFGKLFYQLNRQLHLYIGVFLCPFLVLFAISTLLMNHPSPRDPDNPKFTESTSTVPLSIPAQVSDNLTLAKQKLDEAKAITDNPVAKRAALQAGNQANSAAASELTEHALQELNLSGELFSFGPVRGGQKKITLMVPGRTTIVTLNVAKQEATLQYRDFNFIDTMSYLHRNPGPHKTKGPNWSGSKAWSWVADWTVYLTLFLTVTGIYLWLVIKAERKAGLALLGLGFASFAAITYALLAAS</sequence>
<keyword evidence="1" id="KW-0472">Membrane</keyword>
<dbReference type="RefSeq" id="WP_146524457.1">
    <property type="nucleotide sequence ID" value="NZ_SJPV01000001.1"/>
</dbReference>
<evidence type="ECO:0008006" key="4">
    <source>
        <dbReference type="Google" id="ProtNLM"/>
    </source>
</evidence>
<dbReference type="PANTHER" id="PTHR40115:SF1">
    <property type="entry name" value="INNER MEMBRANE PROTEIN WITH PEPSY TM HELIX"/>
    <property type="match status" value="1"/>
</dbReference>